<proteinExistence type="predicted"/>
<accession>A0ABQ9TYE0</accession>
<evidence type="ECO:0000313" key="2">
    <source>
        <dbReference type="Proteomes" id="UP001266305"/>
    </source>
</evidence>
<dbReference type="Proteomes" id="UP001266305">
    <property type="component" value="Unassembled WGS sequence"/>
</dbReference>
<reference evidence="1 2" key="1">
    <citation type="submission" date="2023-05" db="EMBL/GenBank/DDBJ databases">
        <title>B98-5 Cell Line De Novo Hybrid Assembly: An Optical Mapping Approach.</title>
        <authorList>
            <person name="Kananen K."/>
            <person name="Auerbach J.A."/>
            <person name="Kautto E."/>
            <person name="Blachly J.S."/>
        </authorList>
    </citation>
    <scope>NUCLEOTIDE SEQUENCE [LARGE SCALE GENOMIC DNA]</scope>
    <source>
        <strain evidence="1">B95-8</strain>
        <tissue evidence="1">Cell line</tissue>
    </source>
</reference>
<protein>
    <submittedName>
        <fullName evidence="1">Uncharacterized protein</fullName>
    </submittedName>
</protein>
<sequence length="206" mass="22076">MASSTTMLMILISPRSPGHLDTGSRDLYSVLSLLVLFSSPFPGSPFPGLLRTPQQLCLPFLQASWECVVAPPPPFTSSWSARWPRLLHSFQLGVHGGPASSIHFQLGVHGGPASSIRFQLECAVAPPPPFASSWSAQWPRLLHSLPVGVRSGPASSIHSSWVCMVVPPPPFIPAGSARWPRLLHSLPAGVRGGPASSIRFYPHVLS</sequence>
<comment type="caution">
    <text evidence="1">The sequence shown here is derived from an EMBL/GenBank/DDBJ whole genome shotgun (WGS) entry which is preliminary data.</text>
</comment>
<organism evidence="1 2">
    <name type="scientific">Saguinus oedipus</name>
    <name type="common">Cotton-top tamarin</name>
    <name type="synonym">Oedipomidas oedipus</name>
    <dbReference type="NCBI Taxonomy" id="9490"/>
    <lineage>
        <taxon>Eukaryota</taxon>
        <taxon>Metazoa</taxon>
        <taxon>Chordata</taxon>
        <taxon>Craniata</taxon>
        <taxon>Vertebrata</taxon>
        <taxon>Euteleostomi</taxon>
        <taxon>Mammalia</taxon>
        <taxon>Eutheria</taxon>
        <taxon>Euarchontoglires</taxon>
        <taxon>Primates</taxon>
        <taxon>Haplorrhini</taxon>
        <taxon>Platyrrhini</taxon>
        <taxon>Cebidae</taxon>
        <taxon>Callitrichinae</taxon>
        <taxon>Saguinus</taxon>
    </lineage>
</organism>
<gene>
    <name evidence="1" type="ORF">P7K49_032489</name>
</gene>
<name>A0ABQ9TYE0_SAGOE</name>
<evidence type="ECO:0000313" key="1">
    <source>
        <dbReference type="EMBL" id="KAK2089823.1"/>
    </source>
</evidence>
<keyword evidence="2" id="KW-1185">Reference proteome</keyword>
<dbReference type="EMBL" id="JASSZA010000018">
    <property type="protein sequence ID" value="KAK2089823.1"/>
    <property type="molecule type" value="Genomic_DNA"/>
</dbReference>